<feature type="domain" description="Transglycosylase SLT" evidence="2">
    <location>
        <begin position="101"/>
        <end position="181"/>
    </location>
</feature>
<evidence type="ECO:0000259" key="2">
    <source>
        <dbReference type="Pfam" id="PF01464"/>
    </source>
</evidence>
<dbReference type="PANTHER" id="PTHR37423:SF2">
    <property type="entry name" value="MEMBRANE-BOUND LYTIC MUREIN TRANSGLYCOSYLASE C"/>
    <property type="match status" value="1"/>
</dbReference>
<dbReference type="Gene3D" id="1.10.530.10">
    <property type="match status" value="2"/>
</dbReference>
<feature type="region of interest" description="Disordered" evidence="1">
    <location>
        <begin position="419"/>
        <end position="466"/>
    </location>
</feature>
<dbReference type="OrthoDB" id="2537480at2759"/>
<dbReference type="EMBL" id="SSOP01000212">
    <property type="protein sequence ID" value="KAB5589960.1"/>
    <property type="molecule type" value="Genomic_DNA"/>
</dbReference>
<feature type="domain" description="Transglycosylase SLT" evidence="2">
    <location>
        <begin position="544"/>
        <end position="630"/>
    </location>
</feature>
<dbReference type="InterPro" id="IPR008258">
    <property type="entry name" value="Transglycosylase_SLT_dom_1"/>
</dbReference>
<name>A0A5N5QDY1_9AGAM</name>
<feature type="compositionally biased region" description="Polar residues" evidence="1">
    <location>
        <begin position="483"/>
        <end position="492"/>
    </location>
</feature>
<accession>A0A5N5QDY1</accession>
<dbReference type="InterPro" id="IPR023346">
    <property type="entry name" value="Lysozyme-like_dom_sf"/>
</dbReference>
<reference evidence="3 4" key="1">
    <citation type="journal article" date="2019" name="Fungal Biol. Biotechnol.">
        <title>Draft genome sequence of fastidious pathogen Ceratobasidium theobromae, which causes vascular-streak dieback in Theobroma cacao.</title>
        <authorList>
            <person name="Ali S.S."/>
            <person name="Asman A."/>
            <person name="Shao J."/>
            <person name="Firmansyah A.P."/>
            <person name="Susilo A.W."/>
            <person name="Rosmana A."/>
            <person name="McMahon P."/>
            <person name="Junaid M."/>
            <person name="Guest D."/>
            <person name="Kheng T.Y."/>
            <person name="Meinhardt L.W."/>
            <person name="Bailey B.A."/>
        </authorList>
    </citation>
    <scope>NUCLEOTIDE SEQUENCE [LARGE SCALE GENOMIC DNA]</scope>
    <source>
        <strain evidence="3 4">CT2</strain>
    </source>
</reference>
<dbReference type="AlphaFoldDB" id="A0A5N5QDY1"/>
<proteinExistence type="predicted"/>
<keyword evidence="4" id="KW-1185">Reference proteome</keyword>
<evidence type="ECO:0000313" key="3">
    <source>
        <dbReference type="EMBL" id="KAB5589960.1"/>
    </source>
</evidence>
<comment type="caution">
    <text evidence="3">The sequence shown here is derived from an EMBL/GenBank/DDBJ whole genome shotgun (WGS) entry which is preliminary data.</text>
</comment>
<feature type="region of interest" description="Disordered" evidence="1">
    <location>
        <begin position="476"/>
        <end position="495"/>
    </location>
</feature>
<evidence type="ECO:0000313" key="4">
    <source>
        <dbReference type="Proteomes" id="UP000383932"/>
    </source>
</evidence>
<sequence length="686" mass="72756">MLTVFALPNPNPPNGALHDPPSKRVMSVLSDPVCGPIGATINSTTLSGPNGSQAWLSCGLNTTNGWHPPRFTVKDVIVKDLEAAVKMPNSPFTRCAQWFPYFYKYGQMYNVPPIIIASFANQESGCNAATIGGGNEQGLMQITPDKCGGAPGGNCLDPDYNIHTAVAYFATQLAQNNGSLGPVLMRLSQNGWYEGMTVPAATAAANTYTPNVQWLDARRVRSTYVVVCGADANTNTRPDLRYDTLIDDRFSFHGMRASGIEAPGARGEFLAVQAASHAPATILDANILHSATASVGLRQGKGGLCRAEIGVKAGEECDRWIMSIIRQGVAGDRGNYGYKRGAGAKKMVRPLSFPSLTTMKAAPLSLVAFFAASAAAIDIGSHSGVSNVHARLHVAHAKMRRESAGKGYKRCKPKVNVNAPAAPAVSSPAPAAPEPAPAEPAPAPANNNNDNTPKTNNYNNNSSGGSGGVINVKSDCGDIGATPETTRSTGPNGSEAWLNCGIESGGWRPPYIHINDLKYKDLSADLNSGNSIFEACRPYLDIIYDAAGQTGLQPIMIASIMMQESSCKKDTVGGGGEQGLMQITHDKCGGAPNGDCKEPWFNIHTGAKYLANQINSNDGNVLVGIATYNGWRKGLTYDQATAARYTSCCTCQNNLDYPHQFLNGWMQGINAYSSDLGTYKNLAVCY</sequence>
<protein>
    <submittedName>
        <fullName evidence="3">SPBc2 prophage-derived uncharacterized transglycosylase YomI</fullName>
    </submittedName>
</protein>
<dbReference type="Pfam" id="PF01464">
    <property type="entry name" value="SLT"/>
    <property type="match status" value="2"/>
</dbReference>
<evidence type="ECO:0000256" key="1">
    <source>
        <dbReference type="SAM" id="MobiDB-lite"/>
    </source>
</evidence>
<gene>
    <name evidence="3" type="ORF">CTheo_6600</name>
</gene>
<dbReference type="Proteomes" id="UP000383932">
    <property type="component" value="Unassembled WGS sequence"/>
</dbReference>
<feature type="compositionally biased region" description="Pro residues" evidence="1">
    <location>
        <begin position="430"/>
        <end position="443"/>
    </location>
</feature>
<feature type="compositionally biased region" description="Low complexity" evidence="1">
    <location>
        <begin position="444"/>
        <end position="461"/>
    </location>
</feature>
<dbReference type="SUPFAM" id="SSF53955">
    <property type="entry name" value="Lysozyme-like"/>
    <property type="match status" value="2"/>
</dbReference>
<organism evidence="3 4">
    <name type="scientific">Ceratobasidium theobromae</name>
    <dbReference type="NCBI Taxonomy" id="1582974"/>
    <lineage>
        <taxon>Eukaryota</taxon>
        <taxon>Fungi</taxon>
        <taxon>Dikarya</taxon>
        <taxon>Basidiomycota</taxon>
        <taxon>Agaricomycotina</taxon>
        <taxon>Agaricomycetes</taxon>
        <taxon>Cantharellales</taxon>
        <taxon>Ceratobasidiaceae</taxon>
        <taxon>Ceratobasidium</taxon>
    </lineage>
</organism>
<dbReference type="PANTHER" id="PTHR37423">
    <property type="entry name" value="SOLUBLE LYTIC MUREIN TRANSGLYCOSYLASE-RELATED"/>
    <property type="match status" value="1"/>
</dbReference>
<feature type="compositionally biased region" description="Low complexity" evidence="1">
    <location>
        <begin position="419"/>
        <end position="429"/>
    </location>
</feature>